<dbReference type="SUPFAM" id="SSF46955">
    <property type="entry name" value="Putative DNA-binding domain"/>
    <property type="match status" value="1"/>
</dbReference>
<protein>
    <submittedName>
        <fullName evidence="2">Transcriptional regulator, MerR family</fullName>
    </submittedName>
</protein>
<organism evidence="2">
    <name type="scientific">uncultured Pseudonocardia sp</name>
    <dbReference type="NCBI Taxonomy" id="211455"/>
    <lineage>
        <taxon>Bacteria</taxon>
        <taxon>Bacillati</taxon>
        <taxon>Actinomycetota</taxon>
        <taxon>Actinomycetes</taxon>
        <taxon>Pseudonocardiales</taxon>
        <taxon>Pseudonocardiaceae</taxon>
        <taxon>Pseudonocardia</taxon>
        <taxon>environmental samples</taxon>
    </lineage>
</organism>
<dbReference type="EMBL" id="CADCUS010000275">
    <property type="protein sequence ID" value="CAA9408396.1"/>
    <property type="molecule type" value="Genomic_DNA"/>
</dbReference>
<dbReference type="GO" id="GO:0006355">
    <property type="term" value="P:regulation of DNA-templated transcription"/>
    <property type="evidence" value="ECO:0007669"/>
    <property type="project" value="InterPro"/>
</dbReference>
<feature type="domain" description="HTH merR-type" evidence="1">
    <location>
        <begin position="14"/>
        <end position="48"/>
    </location>
</feature>
<sequence length="78" mass="8372">MGPQERVQRLRPVDLAREHGISTQAVRNHERDGFLPPAARTPAGHRTYTAVHAAALRAHLALVAAHGHAAAGEVMRAV</sequence>
<accession>A0A6J4PF88</accession>
<dbReference type="AlphaFoldDB" id="A0A6J4PF88"/>
<proteinExistence type="predicted"/>
<dbReference type="Gene3D" id="1.10.1660.10">
    <property type="match status" value="1"/>
</dbReference>
<dbReference type="Pfam" id="PF00376">
    <property type="entry name" value="MerR"/>
    <property type="match status" value="1"/>
</dbReference>
<evidence type="ECO:0000313" key="2">
    <source>
        <dbReference type="EMBL" id="CAA9408396.1"/>
    </source>
</evidence>
<evidence type="ECO:0000259" key="1">
    <source>
        <dbReference type="Pfam" id="PF00376"/>
    </source>
</evidence>
<feature type="non-terminal residue" evidence="2">
    <location>
        <position position="78"/>
    </location>
</feature>
<reference evidence="2" key="1">
    <citation type="submission" date="2020-02" db="EMBL/GenBank/DDBJ databases">
        <authorList>
            <person name="Meier V. D."/>
        </authorList>
    </citation>
    <scope>NUCLEOTIDE SEQUENCE</scope>
    <source>
        <strain evidence="2">AVDCRST_MAG66</strain>
    </source>
</reference>
<dbReference type="InterPro" id="IPR000551">
    <property type="entry name" value="MerR-type_HTH_dom"/>
</dbReference>
<dbReference type="GO" id="GO:0003677">
    <property type="term" value="F:DNA binding"/>
    <property type="evidence" value="ECO:0007669"/>
    <property type="project" value="InterPro"/>
</dbReference>
<name>A0A6J4PF88_9PSEU</name>
<dbReference type="InterPro" id="IPR009061">
    <property type="entry name" value="DNA-bd_dom_put_sf"/>
</dbReference>
<gene>
    <name evidence="2" type="ORF">AVDCRST_MAG66-1892</name>
</gene>